<sequence length="91" mass="10012">MDGRTRSYGNSREVSRGSLCPLGYLLLESGRAALWSVLSNEEPGSDHLEMTKLHGEEPTNPPRNPPTDPPRNPPTHLGTHPRTHLGTHQPT</sequence>
<gene>
    <name evidence="2" type="ORF">Pcinc_030067</name>
</gene>
<feature type="compositionally biased region" description="Pro residues" evidence="1">
    <location>
        <begin position="59"/>
        <end position="73"/>
    </location>
</feature>
<organism evidence="2 3">
    <name type="scientific">Petrolisthes cinctipes</name>
    <name type="common">Flat porcelain crab</name>
    <dbReference type="NCBI Taxonomy" id="88211"/>
    <lineage>
        <taxon>Eukaryota</taxon>
        <taxon>Metazoa</taxon>
        <taxon>Ecdysozoa</taxon>
        <taxon>Arthropoda</taxon>
        <taxon>Crustacea</taxon>
        <taxon>Multicrustacea</taxon>
        <taxon>Malacostraca</taxon>
        <taxon>Eumalacostraca</taxon>
        <taxon>Eucarida</taxon>
        <taxon>Decapoda</taxon>
        <taxon>Pleocyemata</taxon>
        <taxon>Anomura</taxon>
        <taxon>Galatheoidea</taxon>
        <taxon>Porcellanidae</taxon>
        <taxon>Petrolisthes</taxon>
    </lineage>
</organism>
<feature type="compositionally biased region" description="Basic and acidic residues" evidence="1">
    <location>
        <begin position="44"/>
        <end position="57"/>
    </location>
</feature>
<accession>A0AAE1K346</accession>
<proteinExistence type="predicted"/>
<evidence type="ECO:0000313" key="3">
    <source>
        <dbReference type="Proteomes" id="UP001286313"/>
    </source>
</evidence>
<feature type="region of interest" description="Disordered" evidence="1">
    <location>
        <begin position="42"/>
        <end position="91"/>
    </location>
</feature>
<keyword evidence="3" id="KW-1185">Reference proteome</keyword>
<protein>
    <submittedName>
        <fullName evidence="2">Uncharacterized protein</fullName>
    </submittedName>
</protein>
<evidence type="ECO:0000313" key="2">
    <source>
        <dbReference type="EMBL" id="KAK3864231.1"/>
    </source>
</evidence>
<dbReference type="EMBL" id="JAWQEG010003837">
    <property type="protein sequence ID" value="KAK3864231.1"/>
    <property type="molecule type" value="Genomic_DNA"/>
</dbReference>
<evidence type="ECO:0000256" key="1">
    <source>
        <dbReference type="SAM" id="MobiDB-lite"/>
    </source>
</evidence>
<name>A0AAE1K346_PETCI</name>
<dbReference type="AlphaFoldDB" id="A0AAE1K346"/>
<comment type="caution">
    <text evidence="2">The sequence shown here is derived from an EMBL/GenBank/DDBJ whole genome shotgun (WGS) entry which is preliminary data.</text>
</comment>
<reference evidence="2" key="1">
    <citation type="submission" date="2023-10" db="EMBL/GenBank/DDBJ databases">
        <title>Genome assemblies of two species of porcelain crab, Petrolisthes cinctipes and Petrolisthes manimaculis (Anomura: Porcellanidae).</title>
        <authorList>
            <person name="Angst P."/>
        </authorList>
    </citation>
    <scope>NUCLEOTIDE SEQUENCE</scope>
    <source>
        <strain evidence="2">PB745_01</strain>
        <tissue evidence="2">Gill</tissue>
    </source>
</reference>
<dbReference type="Proteomes" id="UP001286313">
    <property type="component" value="Unassembled WGS sequence"/>
</dbReference>